<reference evidence="11" key="3">
    <citation type="journal article" date="2017" name="Nature">
        <title>Genome sequence of the progenitor of the wheat D genome Aegilops tauschii.</title>
        <authorList>
            <person name="Luo M.C."/>
            <person name="Gu Y.Q."/>
            <person name="Puiu D."/>
            <person name="Wang H."/>
            <person name="Twardziok S.O."/>
            <person name="Deal K.R."/>
            <person name="Huo N."/>
            <person name="Zhu T."/>
            <person name="Wang L."/>
            <person name="Wang Y."/>
            <person name="McGuire P.E."/>
            <person name="Liu S."/>
            <person name="Long H."/>
            <person name="Ramasamy R.K."/>
            <person name="Rodriguez J.C."/>
            <person name="Van S.L."/>
            <person name="Yuan L."/>
            <person name="Wang Z."/>
            <person name="Xia Z."/>
            <person name="Xiao L."/>
            <person name="Anderson O.D."/>
            <person name="Ouyang S."/>
            <person name="Liang Y."/>
            <person name="Zimin A.V."/>
            <person name="Pertea G."/>
            <person name="Qi P."/>
            <person name="Bennetzen J.L."/>
            <person name="Dai X."/>
            <person name="Dawson M.W."/>
            <person name="Muller H.G."/>
            <person name="Kugler K."/>
            <person name="Rivarola-Duarte L."/>
            <person name="Spannagl M."/>
            <person name="Mayer K.F.X."/>
            <person name="Lu F.H."/>
            <person name="Bevan M.W."/>
            <person name="Leroy P."/>
            <person name="Li P."/>
            <person name="You F.M."/>
            <person name="Sun Q."/>
            <person name="Liu Z."/>
            <person name="Lyons E."/>
            <person name="Wicker T."/>
            <person name="Salzberg S.L."/>
            <person name="Devos K.M."/>
            <person name="Dvorak J."/>
        </authorList>
    </citation>
    <scope>NUCLEOTIDE SEQUENCE [LARGE SCALE GENOMIC DNA]</scope>
    <source>
        <strain evidence="11">cv. AL8/78</strain>
    </source>
</reference>
<dbReference type="EnsemblPlants" id="AET5Gv21189400.11">
    <property type="protein sequence ID" value="AET5Gv21189400.11"/>
    <property type="gene ID" value="AET5Gv21189400"/>
</dbReference>
<keyword evidence="3 9" id="KW-0813">Transport</keyword>
<keyword evidence="6" id="KW-1133">Transmembrane helix</keyword>
<comment type="similarity">
    <text evidence="2 9">Belongs to the mitochondrial carrier (TC 2.A.29) family.</text>
</comment>
<dbReference type="PANTHER" id="PTHR45667">
    <property type="entry name" value="S-ADENOSYLMETHIONINE MITOCHONDRIAL CARRIER PROTEIN"/>
    <property type="match status" value="1"/>
</dbReference>
<evidence type="ECO:0000256" key="5">
    <source>
        <dbReference type="ARBA" id="ARBA00022737"/>
    </source>
</evidence>
<name>A0A453MHY5_AEGTS</name>
<keyword evidence="4 8" id="KW-0812">Transmembrane</keyword>
<dbReference type="SUPFAM" id="SSF103506">
    <property type="entry name" value="Mitochondrial carrier"/>
    <property type="match status" value="1"/>
</dbReference>
<evidence type="ECO:0008006" key="13">
    <source>
        <dbReference type="Google" id="ProtNLM"/>
    </source>
</evidence>
<evidence type="ECO:0000256" key="7">
    <source>
        <dbReference type="ARBA" id="ARBA00023136"/>
    </source>
</evidence>
<dbReference type="Gramene" id="AET5Gv21189400.11">
    <property type="protein sequence ID" value="AET5Gv21189400.11"/>
    <property type="gene ID" value="AET5Gv21189400"/>
</dbReference>
<evidence type="ECO:0000256" key="2">
    <source>
        <dbReference type="ARBA" id="ARBA00006375"/>
    </source>
</evidence>
<evidence type="ECO:0000256" key="9">
    <source>
        <dbReference type="RuleBase" id="RU000488"/>
    </source>
</evidence>
<evidence type="ECO:0000256" key="6">
    <source>
        <dbReference type="ARBA" id="ARBA00022989"/>
    </source>
</evidence>
<dbReference type="Pfam" id="PF00153">
    <property type="entry name" value="Mito_carr"/>
    <property type="match status" value="1"/>
</dbReference>
<feature type="compositionally biased region" description="Gly residues" evidence="10">
    <location>
        <begin position="51"/>
        <end position="60"/>
    </location>
</feature>
<accession>A0A453MHY5</accession>
<feature type="region of interest" description="Disordered" evidence="10">
    <location>
        <begin position="31"/>
        <end position="60"/>
    </location>
</feature>
<dbReference type="InterPro" id="IPR018108">
    <property type="entry name" value="MCP_transmembrane"/>
</dbReference>
<protein>
    <recommendedName>
        <fullName evidence="13">ADP,ATP carrier protein</fullName>
    </recommendedName>
</protein>
<evidence type="ECO:0000256" key="4">
    <source>
        <dbReference type="ARBA" id="ARBA00022692"/>
    </source>
</evidence>
<dbReference type="PROSITE" id="PS50920">
    <property type="entry name" value="SOLCAR"/>
    <property type="match status" value="1"/>
</dbReference>
<keyword evidence="12" id="KW-1185">Reference proteome</keyword>
<reference evidence="12" key="1">
    <citation type="journal article" date="2014" name="Science">
        <title>Ancient hybridizations among the ancestral genomes of bread wheat.</title>
        <authorList>
            <consortium name="International Wheat Genome Sequencing Consortium,"/>
            <person name="Marcussen T."/>
            <person name="Sandve S.R."/>
            <person name="Heier L."/>
            <person name="Spannagl M."/>
            <person name="Pfeifer M."/>
            <person name="Jakobsen K.S."/>
            <person name="Wulff B.B."/>
            <person name="Steuernagel B."/>
            <person name="Mayer K.F."/>
            <person name="Olsen O.A."/>
        </authorList>
    </citation>
    <scope>NUCLEOTIDE SEQUENCE [LARGE SCALE GENOMIC DNA]</scope>
    <source>
        <strain evidence="12">cv. AL8/78</strain>
    </source>
</reference>
<dbReference type="AlphaFoldDB" id="A0A453MHY5"/>
<reference evidence="12" key="2">
    <citation type="journal article" date="2017" name="Nat. Plants">
        <title>The Aegilops tauschii genome reveals multiple impacts of transposons.</title>
        <authorList>
            <person name="Zhao G."/>
            <person name="Zou C."/>
            <person name="Li K."/>
            <person name="Wang K."/>
            <person name="Li T."/>
            <person name="Gao L."/>
            <person name="Zhang X."/>
            <person name="Wang H."/>
            <person name="Yang Z."/>
            <person name="Liu X."/>
            <person name="Jiang W."/>
            <person name="Mao L."/>
            <person name="Kong X."/>
            <person name="Jiao Y."/>
            <person name="Jia J."/>
        </authorList>
    </citation>
    <scope>NUCLEOTIDE SEQUENCE [LARGE SCALE GENOMIC DNA]</scope>
    <source>
        <strain evidence="12">cv. AL8/78</strain>
    </source>
</reference>
<organism evidence="11 12">
    <name type="scientific">Aegilops tauschii subsp. strangulata</name>
    <name type="common">Goatgrass</name>
    <dbReference type="NCBI Taxonomy" id="200361"/>
    <lineage>
        <taxon>Eukaryota</taxon>
        <taxon>Viridiplantae</taxon>
        <taxon>Streptophyta</taxon>
        <taxon>Embryophyta</taxon>
        <taxon>Tracheophyta</taxon>
        <taxon>Spermatophyta</taxon>
        <taxon>Magnoliopsida</taxon>
        <taxon>Liliopsida</taxon>
        <taxon>Poales</taxon>
        <taxon>Poaceae</taxon>
        <taxon>BOP clade</taxon>
        <taxon>Pooideae</taxon>
        <taxon>Triticodae</taxon>
        <taxon>Triticeae</taxon>
        <taxon>Triticinae</taxon>
        <taxon>Aegilops</taxon>
    </lineage>
</organism>
<dbReference type="InterPro" id="IPR023395">
    <property type="entry name" value="MCP_dom_sf"/>
</dbReference>
<sequence>PKENPSSPSPIHPCPLAISSPQVRSLCSPAAGSSFRFPPGLARRGRAAAGGRAGMGASGGGEDKPFNFLQILCEGVIAGGAAGVVVETALYPIDTIKTRLQAARAGSQIQWKGLYSGLGGNLVGVLP</sequence>
<feature type="repeat" description="Solcar" evidence="8">
    <location>
        <begin position="69"/>
        <end position="127"/>
    </location>
</feature>
<evidence type="ECO:0000256" key="10">
    <source>
        <dbReference type="SAM" id="MobiDB-lite"/>
    </source>
</evidence>
<evidence type="ECO:0000313" key="12">
    <source>
        <dbReference type="Proteomes" id="UP000015105"/>
    </source>
</evidence>
<keyword evidence="5" id="KW-0677">Repeat</keyword>
<dbReference type="Proteomes" id="UP000015105">
    <property type="component" value="Chromosome 5D"/>
</dbReference>
<reference evidence="11" key="4">
    <citation type="submission" date="2019-03" db="UniProtKB">
        <authorList>
            <consortium name="EnsemblPlants"/>
        </authorList>
    </citation>
    <scope>IDENTIFICATION</scope>
</reference>
<dbReference type="GO" id="GO:0016020">
    <property type="term" value="C:membrane"/>
    <property type="evidence" value="ECO:0007669"/>
    <property type="project" value="UniProtKB-SubCell"/>
</dbReference>
<evidence type="ECO:0000256" key="3">
    <source>
        <dbReference type="ARBA" id="ARBA00022448"/>
    </source>
</evidence>
<proteinExistence type="inferred from homology"/>
<evidence type="ECO:0000256" key="8">
    <source>
        <dbReference type="PROSITE-ProRule" id="PRU00282"/>
    </source>
</evidence>
<comment type="subcellular location">
    <subcellularLocation>
        <location evidence="1">Membrane</location>
        <topology evidence="1">Multi-pass membrane protein</topology>
    </subcellularLocation>
</comment>
<evidence type="ECO:0000313" key="11">
    <source>
        <dbReference type="EnsemblPlants" id="AET5Gv21189400.11"/>
    </source>
</evidence>
<reference evidence="11" key="5">
    <citation type="journal article" date="2021" name="G3 (Bethesda)">
        <title>Aegilops tauschii genome assembly Aet v5.0 features greater sequence contiguity and improved annotation.</title>
        <authorList>
            <person name="Wang L."/>
            <person name="Zhu T."/>
            <person name="Rodriguez J.C."/>
            <person name="Deal K.R."/>
            <person name="Dubcovsky J."/>
            <person name="McGuire P.E."/>
            <person name="Lux T."/>
            <person name="Spannagl M."/>
            <person name="Mayer K.F.X."/>
            <person name="Baldrich P."/>
            <person name="Meyers B.C."/>
            <person name="Huo N."/>
            <person name="Gu Y.Q."/>
            <person name="Zhou H."/>
            <person name="Devos K.M."/>
            <person name="Bennetzen J.L."/>
            <person name="Unver T."/>
            <person name="Budak H."/>
            <person name="Gulick P.J."/>
            <person name="Galiba G."/>
            <person name="Kalapos B."/>
            <person name="Nelson D.R."/>
            <person name="Li P."/>
            <person name="You F.M."/>
            <person name="Luo M.C."/>
            <person name="Dvorak J."/>
        </authorList>
    </citation>
    <scope>NUCLEOTIDE SEQUENCE [LARGE SCALE GENOMIC DNA]</scope>
    <source>
        <strain evidence="11">cv. AL8/78</strain>
    </source>
</reference>
<evidence type="ECO:0000256" key="1">
    <source>
        <dbReference type="ARBA" id="ARBA00004141"/>
    </source>
</evidence>
<dbReference type="Gene3D" id="1.50.40.10">
    <property type="entry name" value="Mitochondrial carrier domain"/>
    <property type="match status" value="1"/>
</dbReference>
<keyword evidence="7 8" id="KW-0472">Membrane</keyword>